<dbReference type="InterPro" id="IPR036259">
    <property type="entry name" value="MFS_trans_sf"/>
</dbReference>
<feature type="transmembrane region" description="Helical" evidence="6">
    <location>
        <begin position="160"/>
        <end position="180"/>
    </location>
</feature>
<feature type="transmembrane region" description="Helical" evidence="6">
    <location>
        <begin position="119"/>
        <end position="139"/>
    </location>
</feature>
<keyword evidence="4 6" id="KW-1133">Transmembrane helix</keyword>
<feature type="transmembrane region" description="Helical" evidence="6">
    <location>
        <begin position="415"/>
        <end position="433"/>
    </location>
</feature>
<evidence type="ECO:0000256" key="1">
    <source>
        <dbReference type="ARBA" id="ARBA00004651"/>
    </source>
</evidence>
<keyword evidence="9" id="KW-1185">Reference proteome</keyword>
<gene>
    <name evidence="8" type="ORF">GCM10025881_20550</name>
</gene>
<protein>
    <submittedName>
        <fullName evidence="8">MFS transporter</fullName>
    </submittedName>
</protein>
<feature type="domain" description="Major facilitator superfamily (MFS) profile" evidence="7">
    <location>
        <begin position="257"/>
        <end position="450"/>
    </location>
</feature>
<dbReference type="InterPro" id="IPR050495">
    <property type="entry name" value="ATG22/LtaA_families"/>
</dbReference>
<evidence type="ECO:0000256" key="4">
    <source>
        <dbReference type="ARBA" id="ARBA00022989"/>
    </source>
</evidence>
<evidence type="ECO:0000313" key="8">
    <source>
        <dbReference type="EMBL" id="GMA95231.1"/>
    </source>
</evidence>
<keyword evidence="3 6" id="KW-0812">Transmembrane</keyword>
<evidence type="ECO:0000256" key="2">
    <source>
        <dbReference type="ARBA" id="ARBA00022448"/>
    </source>
</evidence>
<dbReference type="InterPro" id="IPR024671">
    <property type="entry name" value="Atg22-like"/>
</dbReference>
<dbReference type="EMBL" id="BSVB01000001">
    <property type="protein sequence ID" value="GMA95231.1"/>
    <property type="molecule type" value="Genomic_DNA"/>
</dbReference>
<evidence type="ECO:0000256" key="5">
    <source>
        <dbReference type="ARBA" id="ARBA00023136"/>
    </source>
</evidence>
<feature type="transmembrane region" description="Helical" evidence="6">
    <location>
        <begin position="258"/>
        <end position="281"/>
    </location>
</feature>
<dbReference type="PANTHER" id="PTHR23519">
    <property type="entry name" value="AUTOPHAGY-RELATED PROTEIN 22"/>
    <property type="match status" value="1"/>
</dbReference>
<dbReference type="PANTHER" id="PTHR23519:SF1">
    <property type="entry name" value="AUTOPHAGY-RELATED PROTEIN 22"/>
    <property type="match status" value="1"/>
</dbReference>
<comment type="caution">
    <text evidence="8">The sequence shown here is derived from an EMBL/GenBank/DDBJ whole genome shotgun (WGS) entry which is preliminary data.</text>
</comment>
<evidence type="ECO:0000256" key="3">
    <source>
        <dbReference type="ARBA" id="ARBA00022692"/>
    </source>
</evidence>
<feature type="transmembrane region" description="Helical" evidence="6">
    <location>
        <begin position="63"/>
        <end position="82"/>
    </location>
</feature>
<feature type="transmembrane region" description="Helical" evidence="6">
    <location>
        <begin position="22"/>
        <end position="48"/>
    </location>
</feature>
<accession>A0ABQ6K3P3</accession>
<feature type="transmembrane region" description="Helical" evidence="6">
    <location>
        <begin position="323"/>
        <end position="341"/>
    </location>
</feature>
<feature type="transmembrane region" description="Helical" evidence="6">
    <location>
        <begin position="200"/>
        <end position="220"/>
    </location>
</feature>
<feature type="transmembrane region" description="Helical" evidence="6">
    <location>
        <begin position="384"/>
        <end position="409"/>
    </location>
</feature>
<feature type="transmembrane region" description="Helical" evidence="6">
    <location>
        <begin position="347"/>
        <end position="363"/>
    </location>
</feature>
<dbReference type="InterPro" id="IPR020846">
    <property type="entry name" value="MFS_dom"/>
</dbReference>
<dbReference type="SUPFAM" id="SSF103473">
    <property type="entry name" value="MFS general substrate transporter"/>
    <property type="match status" value="1"/>
</dbReference>
<evidence type="ECO:0000313" key="9">
    <source>
        <dbReference type="Proteomes" id="UP001157034"/>
    </source>
</evidence>
<dbReference type="Proteomes" id="UP001157034">
    <property type="component" value="Unassembled WGS sequence"/>
</dbReference>
<comment type="subcellular location">
    <subcellularLocation>
        <location evidence="1">Cell membrane</location>
        <topology evidence="1">Multi-pass membrane protein</topology>
    </subcellularLocation>
</comment>
<sequence>MTTELVRGLDLQRGTRVPGRRIVAWAFWDWGSSAFNAVVTTFVFTVYLTSTKGFGETDVTSSVLGWGIGLSGLVVALIAPVTGQRSDGSGRRKFWLAVNTAIVVLCIAGLFFVSPSPVLLWLGVGLLAVGTVFFELAAVNYNAMLVQVSTPRTVGRVSGFGWAMGYFGGIVLLLILYFGFIHPDVGLFGVTSAEGLAVRVSMLLAALWFLLSALPVLLAVPEYHVPGQVQRPRVGFFRSYAVLGRDVAALWRESRRTVWFLLASAIFRDGLTGVFTFGGVLAAGTFGFSAGEVIIFAVAANVVAGLSTLVVGTLDDRVGPKPVIVTALIGLLVSGLVVFFLHDGGQIVFWTAGLALCLFVGPAQSASRTFLSRLVPAGREGEVFGLYATTGRAATFIAPSLFALCITIFGHQYWGIMGILLVLAVGLVILIPVKSPDRAPAEISGSAPTR</sequence>
<evidence type="ECO:0000256" key="6">
    <source>
        <dbReference type="SAM" id="Phobius"/>
    </source>
</evidence>
<dbReference type="RefSeq" id="WP_284254026.1">
    <property type="nucleotide sequence ID" value="NZ_BAAAQO010000002.1"/>
</dbReference>
<dbReference type="Pfam" id="PF11700">
    <property type="entry name" value="ATG22"/>
    <property type="match status" value="1"/>
</dbReference>
<proteinExistence type="predicted"/>
<feature type="transmembrane region" description="Helical" evidence="6">
    <location>
        <begin position="293"/>
        <end position="311"/>
    </location>
</feature>
<name>A0ABQ6K3P3_9MICO</name>
<dbReference type="Gene3D" id="1.20.1250.20">
    <property type="entry name" value="MFS general substrate transporter like domains"/>
    <property type="match status" value="2"/>
</dbReference>
<feature type="transmembrane region" description="Helical" evidence="6">
    <location>
        <begin position="94"/>
        <end position="113"/>
    </location>
</feature>
<organism evidence="8 9">
    <name type="scientific">Pseudolysinimonas kribbensis</name>
    <dbReference type="NCBI Taxonomy" id="433641"/>
    <lineage>
        <taxon>Bacteria</taxon>
        <taxon>Bacillati</taxon>
        <taxon>Actinomycetota</taxon>
        <taxon>Actinomycetes</taxon>
        <taxon>Micrococcales</taxon>
        <taxon>Microbacteriaceae</taxon>
        <taxon>Pseudolysinimonas</taxon>
    </lineage>
</organism>
<dbReference type="PROSITE" id="PS50850">
    <property type="entry name" value="MFS"/>
    <property type="match status" value="1"/>
</dbReference>
<evidence type="ECO:0000259" key="7">
    <source>
        <dbReference type="PROSITE" id="PS50850"/>
    </source>
</evidence>
<keyword evidence="5 6" id="KW-0472">Membrane</keyword>
<reference evidence="9" key="1">
    <citation type="journal article" date="2019" name="Int. J. Syst. Evol. Microbiol.">
        <title>The Global Catalogue of Microorganisms (GCM) 10K type strain sequencing project: providing services to taxonomists for standard genome sequencing and annotation.</title>
        <authorList>
            <consortium name="The Broad Institute Genomics Platform"/>
            <consortium name="The Broad Institute Genome Sequencing Center for Infectious Disease"/>
            <person name="Wu L."/>
            <person name="Ma J."/>
        </authorList>
    </citation>
    <scope>NUCLEOTIDE SEQUENCE [LARGE SCALE GENOMIC DNA]</scope>
    <source>
        <strain evidence="9">NBRC 108894</strain>
    </source>
</reference>
<keyword evidence="2" id="KW-0813">Transport</keyword>